<dbReference type="Proteomes" id="UP000199582">
    <property type="component" value="Unassembled WGS sequence"/>
</dbReference>
<proteinExistence type="predicted"/>
<evidence type="ECO:0008006" key="3">
    <source>
        <dbReference type="Google" id="ProtNLM"/>
    </source>
</evidence>
<gene>
    <name evidence="1" type="ORF">SAMN05443999_10510</name>
</gene>
<dbReference type="STRING" id="1287727.SAMN05443999_10510"/>
<name>A0A1H7PKJ7_9RHOB</name>
<evidence type="ECO:0000313" key="1">
    <source>
        <dbReference type="EMBL" id="SEL35775.1"/>
    </source>
</evidence>
<organism evidence="1 2">
    <name type="scientific">Roseovarius azorensis</name>
    <dbReference type="NCBI Taxonomy" id="1287727"/>
    <lineage>
        <taxon>Bacteria</taxon>
        <taxon>Pseudomonadati</taxon>
        <taxon>Pseudomonadota</taxon>
        <taxon>Alphaproteobacteria</taxon>
        <taxon>Rhodobacterales</taxon>
        <taxon>Roseobacteraceae</taxon>
        <taxon>Roseovarius</taxon>
    </lineage>
</organism>
<evidence type="ECO:0000313" key="2">
    <source>
        <dbReference type="Proteomes" id="UP000199582"/>
    </source>
</evidence>
<protein>
    <recommendedName>
        <fullName evidence="3">Translocase</fullName>
    </recommendedName>
</protein>
<dbReference type="OrthoDB" id="7956241at2"/>
<accession>A0A1H7PKJ7</accession>
<reference evidence="1 2" key="1">
    <citation type="submission" date="2016-10" db="EMBL/GenBank/DDBJ databases">
        <authorList>
            <person name="de Groot N.N."/>
        </authorList>
    </citation>
    <scope>NUCLEOTIDE SEQUENCE [LARGE SCALE GENOMIC DNA]</scope>
    <source>
        <strain evidence="1 2">DSM 100674</strain>
    </source>
</reference>
<dbReference type="AlphaFoldDB" id="A0A1H7PKJ7"/>
<keyword evidence="2" id="KW-1185">Reference proteome</keyword>
<dbReference type="RefSeq" id="WP_093035230.1">
    <property type="nucleotide sequence ID" value="NZ_FOAG01000005.1"/>
</dbReference>
<sequence>MSKARRYITAGGILTCALGVAYFIEAGANTPVTGVSAGDVIARQMAGGVDRSGAPMLPPTAPEPAALPATAVALSVTEEWRALTPAPQEESVTALVCDQVMTAEPLVAAMVRLTLNAPCRINERFTLEHSGLRFTAVTDHQGSSVLEVPALGEEAVFVAAFGAEETAVARTTVSVLGIYDRYVVHWAGSGGVHVHAFEYGADFGEAGHVWAGARHDMIRAVSGDGGFLTSLGAPDLAGGHHAEVYTFPVGRAQQQDAARILVEAEVTDANCGRDLEVHALSSRGGVSSGAQQVVLAMPDCEAVGDFLVLKNLFNSLKITRN</sequence>
<dbReference type="EMBL" id="FOAG01000005">
    <property type="protein sequence ID" value="SEL35775.1"/>
    <property type="molecule type" value="Genomic_DNA"/>
</dbReference>